<proteinExistence type="predicted"/>
<dbReference type="GeneID" id="65100247"/>
<reference evidence="1" key="1">
    <citation type="journal article" date="2017" name="Virus Res.">
        <title>Complete genomic characterisation of two novel poxviruses (WKPV and EKPV) from western and eastern grey kangaroos.</title>
        <authorList>
            <person name="Bennett M."/>
            <person name="Tu S.L."/>
            <person name="Upton C."/>
            <person name="McArtor C."/>
            <person name="Gillett A."/>
            <person name="Laird T."/>
            <person name="O'Dea M."/>
        </authorList>
    </citation>
    <scope>NUCLEOTIDE SEQUENCE [LARGE SCALE GENOMIC DNA]</scope>
    <source>
        <strain evidence="1">Western Australia</strain>
    </source>
</reference>
<dbReference type="KEGG" id="vg:65100247"/>
<dbReference type="EMBL" id="MF467280">
    <property type="protein sequence ID" value="ATI20986.1"/>
    <property type="molecule type" value="Genomic_DNA"/>
</dbReference>
<dbReference type="Proteomes" id="UP000318778">
    <property type="component" value="Segment"/>
</dbReference>
<organism evidence="1">
    <name type="scientific">Western grey kangaroopox virus</name>
    <dbReference type="NCBI Taxonomy" id="1566307"/>
    <lineage>
        <taxon>Viruses</taxon>
        <taxon>Varidnaviria</taxon>
        <taxon>Bamfordvirae</taxon>
        <taxon>Nucleocytoviricota</taxon>
        <taxon>Pokkesviricetes</taxon>
        <taxon>Chitovirales</taxon>
        <taxon>Poxviridae</taxon>
        <taxon>Chordopoxvirinae</taxon>
        <taxon>Macropopoxvirus</taxon>
        <taxon>Macropopoxvirus mfuliginosuspox</taxon>
        <taxon>Western kangaroopox virus</taxon>
    </lineage>
</organism>
<sequence length="36" mass="4387">MVVLVIFYLCFCFCGWYAYRHLRPFLDLADDPGKWK</sequence>
<keyword evidence="2" id="KW-1185">Reference proteome</keyword>
<dbReference type="RefSeq" id="YP_010085176.1">
    <property type="nucleotide sequence ID" value="NC_055228.1"/>
</dbReference>
<name>A0A2C9DSK3_9POXV</name>
<evidence type="ECO:0000313" key="2">
    <source>
        <dbReference type="Proteomes" id="UP000318778"/>
    </source>
</evidence>
<accession>A0A2C9DSK3</accession>
<protein>
    <submittedName>
        <fullName evidence="1">Virus entry/fusion complex component</fullName>
    </submittedName>
</protein>
<evidence type="ECO:0000313" key="1">
    <source>
        <dbReference type="EMBL" id="ATI20986.1"/>
    </source>
</evidence>